<keyword evidence="2" id="KW-0812">Transmembrane</keyword>
<evidence type="ECO:0000313" key="5">
    <source>
        <dbReference type="Proteomes" id="UP000683575"/>
    </source>
</evidence>
<dbReference type="InterPro" id="IPR043725">
    <property type="entry name" value="DUF5667"/>
</dbReference>
<sequence>MTTLFRSRRAEEFAARVDGTGTLRAASDPGTERLLGVAELLRVRAAGDTGATPRDAFAAELRERLMAEAATVLTPQHAALALPPRTRGKRERRLVAVATATVLLGGTAGMATAAQDAMPGEVLYPVKRGIEQAEAGLSLGSAARGRDLLHQATGRLGEAGRLVDRDPSTATLQVPGTISTFTAQATRGSDLLLASYAADGDPATVGTVREFAAASLSAVTALTRTAPEEAQPALRDAALALRDIDTRAGRLCDSCADLPALNLPQAFLASAEVHRAMHRVEVAGLDNSHPVIADKQALRTALRQAAPRRTTTGGGTQSSAGAVPQPPAATPAVPGASDVPAVPSAPSTSKVPVPRLPAPSLPTAAPSLPGAPLTLDPGGLADGLGGVVETILPDPTKLLP</sequence>
<gene>
    <name evidence="4" type="ORF">KRR39_17150</name>
</gene>
<dbReference type="Proteomes" id="UP000683575">
    <property type="component" value="Chromosome"/>
</dbReference>
<feature type="domain" description="DUF5667" evidence="3">
    <location>
        <begin position="117"/>
        <end position="221"/>
    </location>
</feature>
<evidence type="ECO:0000313" key="4">
    <source>
        <dbReference type="EMBL" id="QWZ07189.1"/>
    </source>
</evidence>
<dbReference type="AlphaFoldDB" id="A0A975XZE9"/>
<dbReference type="EMBL" id="CP077062">
    <property type="protein sequence ID" value="QWZ07189.1"/>
    <property type="molecule type" value="Genomic_DNA"/>
</dbReference>
<dbReference type="Pfam" id="PF18915">
    <property type="entry name" value="DUF5667"/>
    <property type="match status" value="1"/>
</dbReference>
<evidence type="ECO:0000256" key="2">
    <source>
        <dbReference type="SAM" id="Phobius"/>
    </source>
</evidence>
<dbReference type="RefSeq" id="WP_216938700.1">
    <property type="nucleotide sequence ID" value="NZ_CP077062.1"/>
</dbReference>
<dbReference type="KEGG" id="nps:KRR39_17150"/>
<protein>
    <recommendedName>
        <fullName evidence="3">DUF5667 domain-containing protein</fullName>
    </recommendedName>
</protein>
<keyword evidence="5" id="KW-1185">Reference proteome</keyword>
<organism evidence="4 5">
    <name type="scientific">Nocardioides panacis</name>
    <dbReference type="NCBI Taxonomy" id="2849501"/>
    <lineage>
        <taxon>Bacteria</taxon>
        <taxon>Bacillati</taxon>
        <taxon>Actinomycetota</taxon>
        <taxon>Actinomycetes</taxon>
        <taxon>Propionibacteriales</taxon>
        <taxon>Nocardioidaceae</taxon>
        <taxon>Nocardioides</taxon>
    </lineage>
</organism>
<proteinExistence type="predicted"/>
<feature type="transmembrane region" description="Helical" evidence="2">
    <location>
        <begin position="94"/>
        <end position="114"/>
    </location>
</feature>
<reference evidence="4" key="1">
    <citation type="submission" date="2021-06" db="EMBL/GenBank/DDBJ databases">
        <title>Complete genome sequence of Nocardioides sp. G188.</title>
        <authorList>
            <person name="Im W.-T."/>
        </authorList>
    </citation>
    <scope>NUCLEOTIDE SEQUENCE</scope>
    <source>
        <strain evidence="4">G188</strain>
    </source>
</reference>
<evidence type="ECO:0000256" key="1">
    <source>
        <dbReference type="SAM" id="MobiDB-lite"/>
    </source>
</evidence>
<feature type="compositionally biased region" description="Low complexity" evidence="1">
    <location>
        <begin position="306"/>
        <end position="323"/>
    </location>
</feature>
<evidence type="ECO:0000259" key="3">
    <source>
        <dbReference type="Pfam" id="PF18915"/>
    </source>
</evidence>
<keyword evidence="2" id="KW-0472">Membrane</keyword>
<accession>A0A975XZE9</accession>
<name>A0A975XZE9_9ACTN</name>
<feature type="region of interest" description="Disordered" evidence="1">
    <location>
        <begin position="306"/>
        <end position="379"/>
    </location>
</feature>
<keyword evidence="2" id="KW-1133">Transmembrane helix</keyword>
<feature type="compositionally biased region" description="Low complexity" evidence="1">
    <location>
        <begin position="361"/>
        <end position="379"/>
    </location>
</feature>